<accession>A0A7U7GC71</accession>
<dbReference type="InterPro" id="IPR006881">
    <property type="entry name" value="RepA_C"/>
</dbReference>
<dbReference type="Proteomes" id="UP000019184">
    <property type="component" value="Unassembled WGS sequence"/>
</dbReference>
<proteinExistence type="predicted"/>
<protein>
    <submittedName>
        <fullName evidence="1">RepA replicase protein (Modular protein)</fullName>
    </submittedName>
</protein>
<dbReference type="EMBL" id="CBTK010000147">
    <property type="protein sequence ID" value="CDH45388.1"/>
    <property type="molecule type" value="Genomic_DNA"/>
</dbReference>
<reference evidence="1 2" key="1">
    <citation type="journal article" date="2014" name="ISME J.">
        <title>Candidatus Competibacter-lineage genomes retrieved from metagenomes reveal functional metabolic diversity.</title>
        <authorList>
            <person name="McIlroy S.J."/>
            <person name="Albertsen M."/>
            <person name="Andresen E.K."/>
            <person name="Saunders A.M."/>
            <person name="Kristiansen R."/>
            <person name="Stokholm-Bjerregaard M."/>
            <person name="Nielsen K.L."/>
            <person name="Nielsen P.H."/>
        </authorList>
    </citation>
    <scope>NUCLEOTIDE SEQUENCE [LARGE SCALE GENOMIC DNA]</scope>
    <source>
        <strain evidence="1 2">Run_B_J11</strain>
    </source>
</reference>
<organism evidence="1 2">
    <name type="scientific">Candidatus Contendobacter odensis Run_B_J11</name>
    <dbReference type="NCBI Taxonomy" id="1400861"/>
    <lineage>
        <taxon>Bacteria</taxon>
        <taxon>Pseudomonadati</taxon>
        <taxon>Pseudomonadota</taxon>
        <taxon>Gammaproteobacteria</taxon>
        <taxon>Candidatus Competibacteraceae</taxon>
        <taxon>Candidatus Contendibacter</taxon>
    </lineage>
</organism>
<gene>
    <name evidence="1" type="ORF">BN874_2300007</name>
</gene>
<dbReference type="AlphaFoldDB" id="A0A7U7GC71"/>
<name>A0A7U7GC71_9GAMM</name>
<dbReference type="RefSeq" id="WP_320411468.1">
    <property type="nucleotide sequence ID" value="NZ_CBTK010000147.1"/>
</dbReference>
<dbReference type="Pfam" id="PF04796">
    <property type="entry name" value="RepA_C"/>
    <property type="match status" value="1"/>
</dbReference>
<keyword evidence="2" id="KW-1185">Reference proteome</keyword>
<evidence type="ECO:0000313" key="1">
    <source>
        <dbReference type="EMBL" id="CDH45388.1"/>
    </source>
</evidence>
<comment type="caution">
    <text evidence="1">The sequence shown here is derived from an EMBL/GenBank/DDBJ whole genome shotgun (WGS) entry which is preliminary data.</text>
</comment>
<evidence type="ECO:0000313" key="2">
    <source>
        <dbReference type="Proteomes" id="UP000019184"/>
    </source>
</evidence>
<sequence length="393" mass="44533">MRKTLPKKLHFVDNFDLHSEMGLLEKYDMRDNIEKLIQEALAIEAEEAKQAGSIGFMARALTQATMPHRKLIDPVFVRENGNFSLAMLAHPRVGLPYGSLPRLLVSWVTTEAVRTKSPKLELGPSLSAFMAELGLAPTGGQWGSITRLKEQTERLFSCSVSCRYHDEVGGASVGTGFTIAKEYRLWWHPKSPVQAPLWKSTVTLSTDFFEGIVQNPVPVDMRALKALKRSPMALDIYCWLTYRLSYLRKPTEIPWSALQMQFGAEYGRERDFKSAFLEHLLAVLVIYPEAHVEDGERGLLLKPSKPHVGRLPSALPRLKNPPTPEPLFTPLPLIDGPHLKTATYERAKKAAPGWDVYELERQWREWIAKKEPPKRPDAAFIAFCRKKAAHKDR</sequence>